<dbReference type="Proteomes" id="UP001199319">
    <property type="component" value="Unassembled WGS sequence"/>
</dbReference>
<dbReference type="EMBL" id="JAJEPW010000151">
    <property type="protein sequence ID" value="MCC2131250.1"/>
    <property type="molecule type" value="Genomic_DNA"/>
</dbReference>
<organism evidence="2 3">
    <name type="scientific">Brotocaccenecus cirricatena</name>
    <dbReference type="NCBI Taxonomy" id="3064195"/>
    <lineage>
        <taxon>Bacteria</taxon>
        <taxon>Bacillati</taxon>
        <taxon>Bacillota</taxon>
        <taxon>Clostridia</taxon>
        <taxon>Eubacteriales</taxon>
        <taxon>Oscillospiraceae</taxon>
        <taxon>Brotocaccenecus</taxon>
    </lineage>
</organism>
<accession>A0AAE3AJS5</accession>
<proteinExistence type="predicted"/>
<comment type="caution">
    <text evidence="2">The sequence shown here is derived from an EMBL/GenBank/DDBJ whole genome shotgun (WGS) entry which is preliminary data.</text>
</comment>
<evidence type="ECO:0000313" key="3">
    <source>
        <dbReference type="Proteomes" id="UP001199319"/>
    </source>
</evidence>
<protein>
    <submittedName>
        <fullName evidence="2">DUF1540 domain-containing protein</fullName>
    </submittedName>
</protein>
<feature type="domain" description="DUF1540" evidence="1">
    <location>
        <begin position="18"/>
        <end position="60"/>
    </location>
</feature>
<evidence type="ECO:0000259" key="1">
    <source>
        <dbReference type="Pfam" id="PF07561"/>
    </source>
</evidence>
<name>A0AAE3AJS5_9FIRM</name>
<dbReference type="AlphaFoldDB" id="A0AAE3AJS5"/>
<evidence type="ECO:0000313" key="2">
    <source>
        <dbReference type="EMBL" id="MCC2131250.1"/>
    </source>
</evidence>
<sequence length="63" mass="6872">MSKNCTNDGCSCTPNMSIKCSVTSCAHHCQDMDNCGLSSIQVGTHENHPSMDQCTDCQSFRKI</sequence>
<reference evidence="2" key="1">
    <citation type="submission" date="2021-10" db="EMBL/GenBank/DDBJ databases">
        <title>Anaerobic single-cell dispensing facilitates the cultivation of human gut bacteria.</title>
        <authorList>
            <person name="Afrizal A."/>
        </authorList>
    </citation>
    <scope>NUCLEOTIDE SEQUENCE</scope>
    <source>
        <strain evidence="2">CLA-AA-H272</strain>
    </source>
</reference>
<dbReference type="Pfam" id="PF07561">
    <property type="entry name" value="DUF1540"/>
    <property type="match status" value="1"/>
</dbReference>
<gene>
    <name evidence="2" type="ORF">LKD37_17435</name>
</gene>
<dbReference type="RefSeq" id="WP_302930333.1">
    <property type="nucleotide sequence ID" value="NZ_JAJEPW010000151.1"/>
</dbReference>
<dbReference type="InterPro" id="IPR011437">
    <property type="entry name" value="DUF1540"/>
</dbReference>
<keyword evidence="3" id="KW-1185">Reference proteome</keyword>